<feature type="region of interest" description="Disordered" evidence="1">
    <location>
        <begin position="44"/>
        <end position="71"/>
    </location>
</feature>
<feature type="signal peptide" evidence="2">
    <location>
        <begin position="1"/>
        <end position="27"/>
    </location>
</feature>
<accession>A0A8T0H4J8</accession>
<evidence type="ECO:0000256" key="1">
    <source>
        <dbReference type="SAM" id="MobiDB-lite"/>
    </source>
</evidence>
<dbReference type="Proteomes" id="UP000822688">
    <property type="component" value="Chromosome 7"/>
</dbReference>
<dbReference type="EMBL" id="CM026428">
    <property type="protein sequence ID" value="KAG0566931.1"/>
    <property type="molecule type" value="Genomic_DNA"/>
</dbReference>
<dbReference type="AlphaFoldDB" id="A0A8T0H4J8"/>
<reference evidence="3" key="1">
    <citation type="submission" date="2020-06" db="EMBL/GenBank/DDBJ databases">
        <title>WGS assembly of Ceratodon purpureus strain R40.</title>
        <authorList>
            <person name="Carey S.B."/>
            <person name="Jenkins J."/>
            <person name="Shu S."/>
            <person name="Lovell J.T."/>
            <person name="Sreedasyam A."/>
            <person name="Maumus F."/>
            <person name="Tiley G.P."/>
            <person name="Fernandez-Pozo N."/>
            <person name="Barry K."/>
            <person name="Chen C."/>
            <person name="Wang M."/>
            <person name="Lipzen A."/>
            <person name="Daum C."/>
            <person name="Saski C.A."/>
            <person name="Payton A.C."/>
            <person name="Mcbreen J.C."/>
            <person name="Conrad R.E."/>
            <person name="Kollar L.M."/>
            <person name="Olsson S."/>
            <person name="Huttunen S."/>
            <person name="Landis J.B."/>
            <person name="Wickett N.J."/>
            <person name="Johnson M.G."/>
            <person name="Rensing S.A."/>
            <person name="Grimwood J."/>
            <person name="Schmutz J."/>
            <person name="Mcdaniel S.F."/>
        </authorList>
    </citation>
    <scope>NUCLEOTIDE SEQUENCE</scope>
    <source>
        <strain evidence="3">R40</strain>
    </source>
</reference>
<name>A0A8T0H4J8_CERPU</name>
<evidence type="ECO:0000256" key="2">
    <source>
        <dbReference type="SAM" id="SignalP"/>
    </source>
</evidence>
<feature type="chain" id="PRO_5035886920" description="Secreted protein" evidence="2">
    <location>
        <begin position="28"/>
        <end position="71"/>
    </location>
</feature>
<keyword evidence="2" id="KW-0732">Signal</keyword>
<organism evidence="3 4">
    <name type="scientific">Ceratodon purpureus</name>
    <name type="common">Fire moss</name>
    <name type="synonym">Dicranum purpureum</name>
    <dbReference type="NCBI Taxonomy" id="3225"/>
    <lineage>
        <taxon>Eukaryota</taxon>
        <taxon>Viridiplantae</taxon>
        <taxon>Streptophyta</taxon>
        <taxon>Embryophyta</taxon>
        <taxon>Bryophyta</taxon>
        <taxon>Bryophytina</taxon>
        <taxon>Bryopsida</taxon>
        <taxon>Dicranidae</taxon>
        <taxon>Pseudoditrichales</taxon>
        <taxon>Ditrichaceae</taxon>
        <taxon>Ceratodon</taxon>
    </lineage>
</organism>
<evidence type="ECO:0000313" key="4">
    <source>
        <dbReference type="Proteomes" id="UP000822688"/>
    </source>
</evidence>
<evidence type="ECO:0000313" key="3">
    <source>
        <dbReference type="EMBL" id="KAG0566931.1"/>
    </source>
</evidence>
<protein>
    <recommendedName>
        <fullName evidence="5">Secreted protein</fullName>
    </recommendedName>
</protein>
<evidence type="ECO:0008006" key="5">
    <source>
        <dbReference type="Google" id="ProtNLM"/>
    </source>
</evidence>
<gene>
    <name evidence="3" type="ORF">KC19_7G097700</name>
</gene>
<keyword evidence="4" id="KW-1185">Reference proteome</keyword>
<proteinExistence type="predicted"/>
<comment type="caution">
    <text evidence="3">The sequence shown here is derived from an EMBL/GenBank/DDBJ whole genome shotgun (WGS) entry which is preliminary data.</text>
</comment>
<sequence>MESASCRHTHGSCLLQLLLASERCCWCWERSGVHPWQPMIQAKQAKASKGGSLGGDGTLPARSPGGWAVAQ</sequence>